<sequence length="149" mass="17007">MVPEALNDYITGAYVEMRKEARNSKNMTFTSARTLLAILRLSTALARLRLAEVVEKEDVNEAMRLMEMSKDSLNASQEHTRVQNITDQVFAVIRDMVAESGVRSVKMSDVRERCISKGFKPDNVDECVEEYEDLNVWQVNAAKTRLTFI</sequence>
<dbReference type="InterPro" id="IPR027417">
    <property type="entry name" value="P-loop_NTPase"/>
</dbReference>
<comment type="caution">
    <text evidence="2">The sequence shown here is derived from an EMBL/GenBank/DDBJ whole genome shotgun (WGS) entry which is preliminary data.</text>
</comment>
<dbReference type="InterPro" id="IPR041562">
    <property type="entry name" value="MCM_lid"/>
</dbReference>
<dbReference type="Proteomes" id="UP001209878">
    <property type="component" value="Unassembled WGS sequence"/>
</dbReference>
<dbReference type="GO" id="GO:0005524">
    <property type="term" value="F:ATP binding"/>
    <property type="evidence" value="ECO:0007669"/>
    <property type="project" value="InterPro"/>
</dbReference>
<feature type="domain" description="MCM AAA-lid" evidence="1">
    <location>
        <begin position="3"/>
        <end position="69"/>
    </location>
</feature>
<dbReference type="GO" id="GO:0006271">
    <property type="term" value="P:DNA strand elongation involved in DNA replication"/>
    <property type="evidence" value="ECO:0007669"/>
    <property type="project" value="TreeGrafter"/>
</dbReference>
<evidence type="ECO:0000313" key="3">
    <source>
        <dbReference type="Proteomes" id="UP001209878"/>
    </source>
</evidence>
<dbReference type="Gene3D" id="3.40.50.300">
    <property type="entry name" value="P-loop containing nucleotide triphosphate hydrolases"/>
    <property type="match status" value="1"/>
</dbReference>
<gene>
    <name evidence="2" type="ORF">NP493_1071g00031</name>
</gene>
<proteinExistence type="predicted"/>
<dbReference type="GO" id="GO:0005634">
    <property type="term" value="C:nucleus"/>
    <property type="evidence" value="ECO:0007669"/>
    <property type="project" value="TreeGrafter"/>
</dbReference>
<dbReference type="GO" id="GO:0017116">
    <property type="term" value="F:single-stranded DNA helicase activity"/>
    <property type="evidence" value="ECO:0007669"/>
    <property type="project" value="TreeGrafter"/>
</dbReference>
<name>A0AAD9KHQ2_RIDPI</name>
<keyword evidence="3" id="KW-1185">Reference proteome</keyword>
<dbReference type="GO" id="GO:0000727">
    <property type="term" value="P:double-strand break repair via break-induced replication"/>
    <property type="evidence" value="ECO:0007669"/>
    <property type="project" value="TreeGrafter"/>
</dbReference>
<dbReference type="PANTHER" id="PTHR11630">
    <property type="entry name" value="DNA REPLICATION LICENSING FACTOR MCM FAMILY MEMBER"/>
    <property type="match status" value="1"/>
</dbReference>
<protein>
    <recommendedName>
        <fullName evidence="1">MCM AAA-lid domain-containing protein</fullName>
    </recommendedName>
</protein>
<accession>A0AAD9KHQ2</accession>
<dbReference type="Pfam" id="PF17855">
    <property type="entry name" value="MCM_lid"/>
    <property type="match status" value="1"/>
</dbReference>
<dbReference type="InterPro" id="IPR031327">
    <property type="entry name" value="MCM"/>
</dbReference>
<reference evidence="2" key="1">
    <citation type="journal article" date="2023" name="Mol. Biol. Evol.">
        <title>Third-Generation Sequencing Reveals the Adaptive Role of the Epigenome in Three Deep-Sea Polychaetes.</title>
        <authorList>
            <person name="Perez M."/>
            <person name="Aroh O."/>
            <person name="Sun Y."/>
            <person name="Lan Y."/>
            <person name="Juniper S.K."/>
            <person name="Young C.R."/>
            <person name="Angers B."/>
            <person name="Qian P.Y."/>
        </authorList>
    </citation>
    <scope>NUCLEOTIDE SEQUENCE</scope>
    <source>
        <strain evidence="2">R07B-5</strain>
    </source>
</reference>
<dbReference type="Pfam" id="PF24901">
    <property type="entry name" value="WHD_MCM7"/>
    <property type="match status" value="1"/>
</dbReference>
<dbReference type="AlphaFoldDB" id="A0AAD9KHQ2"/>
<dbReference type="GO" id="GO:0006270">
    <property type="term" value="P:DNA replication initiation"/>
    <property type="evidence" value="ECO:0007669"/>
    <property type="project" value="TreeGrafter"/>
</dbReference>
<organism evidence="2 3">
    <name type="scientific">Ridgeia piscesae</name>
    <name type="common">Tubeworm</name>
    <dbReference type="NCBI Taxonomy" id="27915"/>
    <lineage>
        <taxon>Eukaryota</taxon>
        <taxon>Metazoa</taxon>
        <taxon>Spiralia</taxon>
        <taxon>Lophotrochozoa</taxon>
        <taxon>Annelida</taxon>
        <taxon>Polychaeta</taxon>
        <taxon>Sedentaria</taxon>
        <taxon>Canalipalpata</taxon>
        <taxon>Sabellida</taxon>
        <taxon>Siboglinidae</taxon>
        <taxon>Ridgeia</taxon>
    </lineage>
</organism>
<dbReference type="GO" id="GO:0042555">
    <property type="term" value="C:MCM complex"/>
    <property type="evidence" value="ECO:0007669"/>
    <property type="project" value="TreeGrafter"/>
</dbReference>
<dbReference type="GO" id="GO:0003697">
    <property type="term" value="F:single-stranded DNA binding"/>
    <property type="evidence" value="ECO:0007669"/>
    <property type="project" value="TreeGrafter"/>
</dbReference>
<dbReference type="PANTHER" id="PTHR11630:SF26">
    <property type="entry name" value="DNA REPLICATION LICENSING FACTOR MCM7"/>
    <property type="match status" value="1"/>
</dbReference>
<evidence type="ECO:0000259" key="1">
    <source>
        <dbReference type="Pfam" id="PF17855"/>
    </source>
</evidence>
<dbReference type="EMBL" id="JAODUO010001069">
    <property type="protein sequence ID" value="KAK2171404.1"/>
    <property type="molecule type" value="Genomic_DNA"/>
</dbReference>
<evidence type="ECO:0000313" key="2">
    <source>
        <dbReference type="EMBL" id="KAK2171404.1"/>
    </source>
</evidence>